<dbReference type="InterPro" id="IPR001647">
    <property type="entry name" value="HTH_TetR"/>
</dbReference>
<dbReference type="SUPFAM" id="SSF46689">
    <property type="entry name" value="Homeodomain-like"/>
    <property type="match status" value="1"/>
</dbReference>
<dbReference type="PANTHER" id="PTHR30055:SF226">
    <property type="entry name" value="HTH-TYPE TRANSCRIPTIONAL REGULATOR PKSA"/>
    <property type="match status" value="1"/>
</dbReference>
<keyword evidence="1 2" id="KW-0238">DNA-binding</keyword>
<reference evidence="4 5" key="1">
    <citation type="submission" date="2021-12" db="EMBL/GenBank/DDBJ databases">
        <title>Discovery of the Pendulisporaceae a myxobacterial family with distinct sporulation behavior and unique specialized metabolism.</title>
        <authorList>
            <person name="Garcia R."/>
            <person name="Popoff A."/>
            <person name="Bader C.D."/>
            <person name="Loehr J."/>
            <person name="Walesch S."/>
            <person name="Walt C."/>
            <person name="Boldt J."/>
            <person name="Bunk B."/>
            <person name="Haeckl F.J.F.P.J."/>
            <person name="Gunesch A.P."/>
            <person name="Birkelbach J."/>
            <person name="Nuebel U."/>
            <person name="Pietschmann T."/>
            <person name="Bach T."/>
            <person name="Mueller R."/>
        </authorList>
    </citation>
    <scope>NUCLEOTIDE SEQUENCE [LARGE SCALE GENOMIC DNA]</scope>
    <source>
        <strain evidence="4 5">MSr12523</strain>
    </source>
</reference>
<dbReference type="Gene3D" id="1.10.357.10">
    <property type="entry name" value="Tetracycline Repressor, domain 2"/>
    <property type="match status" value="1"/>
</dbReference>
<sequence>MRTSQRTRLMDAMAELAAEKGYANVTIGDLVALGGLAKRTFYDYFPDKDACALAAAEHFAEKILATIIRPHDRELDLYSRVQQSVSRMLEVFAQHPAYSRTFLVEIWATGPKVIARRLDVDRQIARLLVALSQDVSAHRPEARAIEEAHALAVIGAVNETLYRVVFLEGAENLPRHTDKLVRIVTGLLMAQIPTPERPAPRSRRNRDSGTTK</sequence>
<dbReference type="PANTHER" id="PTHR30055">
    <property type="entry name" value="HTH-TYPE TRANSCRIPTIONAL REGULATOR RUTR"/>
    <property type="match status" value="1"/>
</dbReference>
<feature type="DNA-binding region" description="H-T-H motif" evidence="2">
    <location>
        <begin position="26"/>
        <end position="45"/>
    </location>
</feature>
<keyword evidence="5" id="KW-1185">Reference proteome</keyword>
<protein>
    <submittedName>
        <fullName evidence="4">TetR/AcrR family transcriptional regulator</fullName>
    </submittedName>
</protein>
<dbReference type="InterPro" id="IPR050109">
    <property type="entry name" value="HTH-type_TetR-like_transc_reg"/>
</dbReference>
<evidence type="ECO:0000256" key="1">
    <source>
        <dbReference type="ARBA" id="ARBA00023125"/>
    </source>
</evidence>
<dbReference type="InterPro" id="IPR009057">
    <property type="entry name" value="Homeodomain-like_sf"/>
</dbReference>
<accession>A0ABZ2KFY2</accession>
<dbReference type="EMBL" id="CP089982">
    <property type="protein sequence ID" value="WXA96218.1"/>
    <property type="molecule type" value="Genomic_DNA"/>
</dbReference>
<dbReference type="Proteomes" id="UP001379533">
    <property type="component" value="Chromosome"/>
</dbReference>
<proteinExistence type="predicted"/>
<dbReference type="PROSITE" id="PS50977">
    <property type="entry name" value="HTH_TETR_2"/>
    <property type="match status" value="1"/>
</dbReference>
<dbReference type="RefSeq" id="WP_394846834.1">
    <property type="nucleotide sequence ID" value="NZ_CP089982.1"/>
</dbReference>
<feature type="domain" description="HTH tetR-type" evidence="3">
    <location>
        <begin position="3"/>
        <end position="63"/>
    </location>
</feature>
<organism evidence="4 5">
    <name type="scientific">Pendulispora brunnea</name>
    <dbReference type="NCBI Taxonomy" id="2905690"/>
    <lineage>
        <taxon>Bacteria</taxon>
        <taxon>Pseudomonadati</taxon>
        <taxon>Myxococcota</taxon>
        <taxon>Myxococcia</taxon>
        <taxon>Myxococcales</taxon>
        <taxon>Sorangiineae</taxon>
        <taxon>Pendulisporaceae</taxon>
        <taxon>Pendulispora</taxon>
    </lineage>
</organism>
<name>A0ABZ2KFY2_9BACT</name>
<dbReference type="Pfam" id="PF00440">
    <property type="entry name" value="TetR_N"/>
    <property type="match status" value="1"/>
</dbReference>
<gene>
    <name evidence="4" type="ORF">LZC95_05135</name>
</gene>
<evidence type="ECO:0000313" key="5">
    <source>
        <dbReference type="Proteomes" id="UP001379533"/>
    </source>
</evidence>
<evidence type="ECO:0000313" key="4">
    <source>
        <dbReference type="EMBL" id="WXA96218.1"/>
    </source>
</evidence>
<evidence type="ECO:0000256" key="2">
    <source>
        <dbReference type="PROSITE-ProRule" id="PRU00335"/>
    </source>
</evidence>
<evidence type="ECO:0000259" key="3">
    <source>
        <dbReference type="PROSITE" id="PS50977"/>
    </source>
</evidence>